<dbReference type="PANTHER" id="PTHR42695:SF5">
    <property type="entry name" value="GLUTAMINE AMIDOTRANSFERASE YLR126C-RELATED"/>
    <property type="match status" value="1"/>
</dbReference>
<evidence type="ECO:0000313" key="2">
    <source>
        <dbReference type="EMBL" id="QKD79600.1"/>
    </source>
</evidence>
<evidence type="ECO:0000313" key="3">
    <source>
        <dbReference type="Proteomes" id="UP000504752"/>
    </source>
</evidence>
<protein>
    <submittedName>
        <fullName evidence="2">C26 family cysteine hydrolase domain-containing family</fullName>
    </submittedName>
</protein>
<dbReference type="InterPro" id="IPR044992">
    <property type="entry name" value="ChyE-like"/>
</dbReference>
<organism evidence="2 3">
    <name type="scientific">Actinomyces marmotae</name>
    <dbReference type="NCBI Taxonomy" id="2737173"/>
    <lineage>
        <taxon>Bacteria</taxon>
        <taxon>Bacillati</taxon>
        <taxon>Actinomycetota</taxon>
        <taxon>Actinomycetes</taxon>
        <taxon>Actinomycetales</taxon>
        <taxon>Actinomycetaceae</taxon>
        <taxon>Actinomyces</taxon>
    </lineage>
</organism>
<dbReference type="SUPFAM" id="SSF52317">
    <property type="entry name" value="Class I glutamine amidotransferase-like"/>
    <property type="match status" value="1"/>
</dbReference>
<dbReference type="PROSITE" id="PS51273">
    <property type="entry name" value="GATASE_TYPE_1"/>
    <property type="match status" value="1"/>
</dbReference>
<evidence type="ECO:0000259" key="1">
    <source>
        <dbReference type="Pfam" id="PF00117"/>
    </source>
</evidence>
<keyword evidence="3" id="KW-1185">Reference proteome</keyword>
<dbReference type="GO" id="GO:0016787">
    <property type="term" value="F:hydrolase activity"/>
    <property type="evidence" value="ECO:0007669"/>
    <property type="project" value="UniProtKB-KW"/>
</dbReference>
<dbReference type="Gene3D" id="3.40.50.880">
    <property type="match status" value="1"/>
</dbReference>
<dbReference type="InterPro" id="IPR029062">
    <property type="entry name" value="Class_I_gatase-like"/>
</dbReference>
<gene>
    <name evidence="2" type="ORF">HPC72_04440</name>
</gene>
<dbReference type="PANTHER" id="PTHR42695">
    <property type="entry name" value="GLUTAMINE AMIDOTRANSFERASE YLR126C-RELATED"/>
    <property type="match status" value="1"/>
</dbReference>
<keyword evidence="2" id="KW-0378">Hydrolase</keyword>
<dbReference type="GO" id="GO:0005829">
    <property type="term" value="C:cytosol"/>
    <property type="evidence" value="ECO:0007669"/>
    <property type="project" value="TreeGrafter"/>
</dbReference>
<sequence length="280" mass="29372">MIDERLGHSPRADSPVPARPLLVAVCREPGPIADDELATLIEWGGLDPERGIETIHLLEAGAPEPEDIDLDRYWAVAITGSPFGIRPDPAHDAAHPPAGGLAALERMRRRVVALAARLVAEDRPTLALCFGLQAIGLALGGSLTSAQGEDLSAPHLSPTEAGLADPVAGRLPAALRGYVGHADSLALGPDGTLPGGGTVLLTGTTCQVQMARWGEHVYGTQFHPEITTEGMRIRIAQYGGAYYPPEERAAVIERCDSADVTGANALITAFASRYAHIPAV</sequence>
<dbReference type="Proteomes" id="UP000504752">
    <property type="component" value="Chromosome"/>
</dbReference>
<proteinExistence type="predicted"/>
<accession>A0A6M8B4M5</accession>
<feature type="domain" description="Glutamine amidotransferase" evidence="1">
    <location>
        <begin position="114"/>
        <end position="229"/>
    </location>
</feature>
<dbReference type="EMBL" id="CP053642">
    <property type="protein sequence ID" value="QKD79600.1"/>
    <property type="molecule type" value="Genomic_DNA"/>
</dbReference>
<name>A0A6M8B4M5_9ACTO</name>
<dbReference type="InterPro" id="IPR017926">
    <property type="entry name" value="GATASE"/>
</dbReference>
<dbReference type="KEGG" id="amam:HPC72_04440"/>
<dbReference type="Pfam" id="PF00117">
    <property type="entry name" value="GATase"/>
    <property type="match status" value="1"/>
</dbReference>
<dbReference type="AlphaFoldDB" id="A0A6M8B4M5"/>
<reference evidence="2 3" key="1">
    <citation type="submission" date="2020-05" db="EMBL/GenBank/DDBJ databases">
        <title>Actinomyces sp. zg-325.</title>
        <authorList>
            <person name="Yang C."/>
        </authorList>
    </citation>
    <scope>NUCLEOTIDE SEQUENCE [LARGE SCALE GENOMIC DNA]</scope>
    <source>
        <strain evidence="3">zg-325</strain>
    </source>
</reference>
<dbReference type="RefSeq" id="WP_159523536.1">
    <property type="nucleotide sequence ID" value="NZ_CP053642.1"/>
</dbReference>